<proteinExistence type="predicted"/>
<protein>
    <submittedName>
        <fullName evidence="1">Glycosyltransferase family 2 protein</fullName>
    </submittedName>
</protein>
<organism evidence="1 2">
    <name type="scientific">Paenibacillus mesotrionivorans</name>
    <dbReference type="NCBI Taxonomy" id="3160968"/>
    <lineage>
        <taxon>Bacteria</taxon>
        <taxon>Bacillati</taxon>
        <taxon>Bacillota</taxon>
        <taxon>Bacilli</taxon>
        <taxon>Bacillales</taxon>
        <taxon>Paenibacillaceae</taxon>
        <taxon>Paenibacillus</taxon>
    </lineage>
</organism>
<keyword evidence="2" id="KW-1185">Reference proteome</keyword>
<dbReference type="EMBL" id="JBJURJ010000014">
    <property type="protein sequence ID" value="MFM9330657.1"/>
    <property type="molecule type" value="Genomic_DNA"/>
</dbReference>
<accession>A0ACC7P8I9</accession>
<name>A0ACC7P8I9_9BACL</name>
<evidence type="ECO:0000313" key="2">
    <source>
        <dbReference type="Proteomes" id="UP001631969"/>
    </source>
</evidence>
<gene>
    <name evidence="1" type="ORF">ACI1P1_20410</name>
</gene>
<sequence>MPLISVILVTYNRMRFLSLMLDSLRSQSFVDYELVLVNNGSTDGTAPICQAYVEADSRIKLITIPHNMGASHGRNQGLSAASGEYVTFVDDDDYCYPDMLSFLARLVHEDDVDIAMCGSYNDFGDRLEPYFIGEERIVLDRLQGLRELLQRRIYNVAPPTKLFRRELWEGMAFPHQVLVDDIHIIYKVFERARRLVVWNRPMYAFRKHTSNMTVFIHNRRITPKLLDEYLTMYQTRAYYLLERAPEIAEAVESSIYSYMHSMCQLIAENSIAGCETQLRFMQDYVDNNRFDEIWVTGTGGEPS</sequence>
<reference evidence="1" key="1">
    <citation type="submission" date="2024-12" db="EMBL/GenBank/DDBJ databases">
        <authorList>
            <person name="Wu N."/>
        </authorList>
    </citation>
    <scope>NUCLEOTIDE SEQUENCE</scope>
    <source>
        <strain evidence="1">P15</strain>
    </source>
</reference>
<evidence type="ECO:0000313" key="1">
    <source>
        <dbReference type="EMBL" id="MFM9330657.1"/>
    </source>
</evidence>
<dbReference type="Proteomes" id="UP001631969">
    <property type="component" value="Unassembled WGS sequence"/>
</dbReference>
<comment type="caution">
    <text evidence="1">The sequence shown here is derived from an EMBL/GenBank/DDBJ whole genome shotgun (WGS) entry which is preliminary data.</text>
</comment>